<feature type="transmembrane region" description="Helical" evidence="1">
    <location>
        <begin position="324"/>
        <end position="344"/>
    </location>
</feature>
<dbReference type="Proteomes" id="UP000286288">
    <property type="component" value="Unassembled WGS sequence"/>
</dbReference>
<dbReference type="AlphaFoldDB" id="A0A415EVN8"/>
<proteinExistence type="predicted"/>
<comment type="caution">
    <text evidence="3">The sequence shown here is derived from an EMBL/GenBank/DDBJ whole genome shotgun (WGS) entry which is preliminary data.</text>
</comment>
<reference evidence="3 4" key="1">
    <citation type="submission" date="2018-08" db="EMBL/GenBank/DDBJ databases">
        <title>A genome reference for cultivated species of the human gut microbiota.</title>
        <authorList>
            <person name="Zou Y."/>
            <person name="Xue W."/>
            <person name="Luo G."/>
        </authorList>
    </citation>
    <scope>NUCLEOTIDE SEQUENCE [LARGE SCALE GENOMIC DNA]</scope>
    <source>
        <strain evidence="3 4">AF48-16</strain>
    </source>
</reference>
<dbReference type="EMBL" id="QRMZ01000004">
    <property type="protein sequence ID" value="RHK07372.1"/>
    <property type="molecule type" value="Genomic_DNA"/>
</dbReference>
<sequence>MNHTFKHRNSFLRISVLLLLLTLISNTNIRNANADETTNSLKLTLRETEYKISDNTLSISPEKETAYTVEILLENVGFGDSSIVVTPYASTALSRESAIIYSDDLNLLLDDKYNFSNYALIESEALDDDDQIEILPNESVLVTVTITLPEEPAREGTVMGAINFSQIMGLETAEDSVGIKSVYESLIFINLLFSEVEEIKDVVYEDFSFVALQDTVNLQFYALNYNPILGNLNNALYELINPNGEMIASGELADSVLLTPLTKSRMQIPLIDDSELIEGEYRLTIETTRKAITTTFSYEKEDLDNFKKENRPTNTADVQTNNQILIWIIFVLVAALAAAVIYIFKSKRKREG</sequence>
<feature type="signal peptide" evidence="2">
    <location>
        <begin position="1"/>
        <end position="34"/>
    </location>
</feature>
<accession>A0A415EVN8</accession>
<evidence type="ECO:0000313" key="3">
    <source>
        <dbReference type="EMBL" id="RHK07372.1"/>
    </source>
</evidence>
<keyword evidence="1" id="KW-0812">Transmembrane</keyword>
<feature type="chain" id="PRO_5019326681" description="DUF916 domain-containing protein" evidence="2">
    <location>
        <begin position="35"/>
        <end position="352"/>
    </location>
</feature>
<gene>
    <name evidence="3" type="ORF">DW084_03645</name>
</gene>
<organism evidence="3 4">
    <name type="scientific">Enterococcus casseliflavus</name>
    <name type="common">Enterococcus flavescens</name>
    <dbReference type="NCBI Taxonomy" id="37734"/>
    <lineage>
        <taxon>Bacteria</taxon>
        <taxon>Bacillati</taxon>
        <taxon>Bacillota</taxon>
        <taxon>Bacilli</taxon>
        <taxon>Lactobacillales</taxon>
        <taxon>Enterococcaceae</taxon>
        <taxon>Enterococcus</taxon>
    </lineage>
</organism>
<name>A0A415EVN8_ENTCA</name>
<protein>
    <recommendedName>
        <fullName evidence="5">DUF916 domain-containing protein</fullName>
    </recommendedName>
</protein>
<evidence type="ECO:0000256" key="1">
    <source>
        <dbReference type="SAM" id="Phobius"/>
    </source>
</evidence>
<keyword evidence="1" id="KW-0472">Membrane</keyword>
<evidence type="ECO:0008006" key="5">
    <source>
        <dbReference type="Google" id="ProtNLM"/>
    </source>
</evidence>
<evidence type="ECO:0000313" key="4">
    <source>
        <dbReference type="Proteomes" id="UP000286288"/>
    </source>
</evidence>
<keyword evidence="2" id="KW-0732">Signal</keyword>
<keyword evidence="1" id="KW-1133">Transmembrane helix</keyword>
<evidence type="ECO:0000256" key="2">
    <source>
        <dbReference type="SAM" id="SignalP"/>
    </source>
</evidence>